<dbReference type="PROSITE" id="PS50878">
    <property type="entry name" value="RT_POL"/>
    <property type="match status" value="1"/>
</dbReference>
<reference evidence="2 3" key="1">
    <citation type="submission" date="2024-09" db="EMBL/GenBank/DDBJ databases">
        <authorList>
            <person name="Sun Q."/>
            <person name="Mori K."/>
        </authorList>
    </citation>
    <scope>NUCLEOTIDE SEQUENCE [LARGE SCALE GENOMIC DNA]</scope>
    <source>
        <strain evidence="2 3">TISTR 1856</strain>
    </source>
</reference>
<keyword evidence="2" id="KW-0548">Nucleotidyltransferase</keyword>
<organism evidence="2 3">
    <name type="scientific">Kineococcus gynurae</name>
    <dbReference type="NCBI Taxonomy" id="452979"/>
    <lineage>
        <taxon>Bacteria</taxon>
        <taxon>Bacillati</taxon>
        <taxon>Actinomycetota</taxon>
        <taxon>Actinomycetes</taxon>
        <taxon>Kineosporiales</taxon>
        <taxon>Kineosporiaceae</taxon>
        <taxon>Kineococcus</taxon>
    </lineage>
</organism>
<feature type="domain" description="Reverse transcriptase" evidence="1">
    <location>
        <begin position="1"/>
        <end position="273"/>
    </location>
</feature>
<protein>
    <submittedName>
        <fullName evidence="2">RNA-directed DNA polymerase</fullName>
    </submittedName>
</protein>
<keyword evidence="2" id="KW-0808">Transferase</keyword>
<accession>A0ABV5LU59</accession>
<evidence type="ECO:0000313" key="2">
    <source>
        <dbReference type="EMBL" id="MFB9377603.1"/>
    </source>
</evidence>
<dbReference type="CDD" id="cd01646">
    <property type="entry name" value="RT_Bac_retron_I"/>
    <property type="match status" value="1"/>
</dbReference>
<name>A0ABV5LU59_9ACTN</name>
<comment type="caution">
    <text evidence="2">The sequence shown here is derived from an EMBL/GenBank/DDBJ whole genome shotgun (WGS) entry which is preliminary data.</text>
</comment>
<keyword evidence="2" id="KW-0695">RNA-directed DNA polymerase</keyword>
<gene>
    <name evidence="2" type="ORF">ACFFVI_11550</name>
</gene>
<dbReference type="RefSeq" id="WP_380138838.1">
    <property type="nucleotide sequence ID" value="NZ_JBHLUI010000010.1"/>
</dbReference>
<evidence type="ECO:0000313" key="3">
    <source>
        <dbReference type="Proteomes" id="UP001589748"/>
    </source>
</evidence>
<sequence length="513" mass="57132">MNIDKALRFGFLPSEMPTSFSSAPLAAAAPGLTPLTLPAKWTAPVRFGLARAGGLRRPMEIPNPLAQISLVELCSAHWGTLQKVTARSSISLTRPVKKPARRSLARICEVENKAQVAVSRMPGGSVTLRTDISQFYGSIYTHAVDWAVRGKAAAKRAMRAHTLGVFLDSRLRESREGQTIGLSIGPDTSWLVSEVLLARVDEALCREHPTMAARAFRYIDDMTFYASSAGEAYDVLATYERLLGEYELSLNAEKVSVTDGLEPVESPWVGPLRQARFRDDRDSNQSQDLIDLSSLALEWARRHPTEGVLSYAVKRCNPFPAGKKSWPIYRDFVIAAVGQDGSVLRNAYEVLTFARAHGLPVDNDRLVEVLNALCATHARLNHGFEVSWILTLLRDLELPVDLDAAIEVSKMEDNTSLVLLYDAMKSDAKLFRSVNLDSAVRRAERKGALSTSDWLLAYEYRASKACRPNKWDDIIQWKDLNDAKVRFLVPKSKSRAASKLKRRRPLFLSAWGY</sequence>
<proteinExistence type="predicted"/>
<evidence type="ECO:0000259" key="1">
    <source>
        <dbReference type="PROSITE" id="PS50878"/>
    </source>
</evidence>
<dbReference type="GO" id="GO:0003964">
    <property type="term" value="F:RNA-directed DNA polymerase activity"/>
    <property type="evidence" value="ECO:0007669"/>
    <property type="project" value="UniProtKB-KW"/>
</dbReference>
<dbReference type="EMBL" id="JBHMDM010000005">
    <property type="protein sequence ID" value="MFB9377603.1"/>
    <property type="molecule type" value="Genomic_DNA"/>
</dbReference>
<keyword evidence="3" id="KW-1185">Reference proteome</keyword>
<dbReference type="InterPro" id="IPR000477">
    <property type="entry name" value="RT_dom"/>
</dbReference>
<dbReference type="Proteomes" id="UP001589748">
    <property type="component" value="Unassembled WGS sequence"/>
</dbReference>